<keyword evidence="3" id="KW-0663">Pyridoxal phosphate</keyword>
<dbReference type="EMBL" id="BART01020599">
    <property type="protein sequence ID" value="GAH04852.1"/>
    <property type="molecule type" value="Genomic_DNA"/>
</dbReference>
<reference evidence="5" key="1">
    <citation type="journal article" date="2014" name="Front. Microbiol.">
        <title>High frequency of phylogenetically diverse reductive dehalogenase-homologous genes in deep subseafloor sedimentary metagenomes.</title>
        <authorList>
            <person name="Kawai M."/>
            <person name="Futagami T."/>
            <person name="Toyoda A."/>
            <person name="Takaki Y."/>
            <person name="Nishi S."/>
            <person name="Hori S."/>
            <person name="Arai W."/>
            <person name="Tsubouchi T."/>
            <person name="Morono Y."/>
            <person name="Uchiyama I."/>
            <person name="Ito T."/>
            <person name="Fujiyama A."/>
            <person name="Inagaki F."/>
            <person name="Takami H."/>
        </authorList>
    </citation>
    <scope>NUCLEOTIDE SEQUENCE</scope>
    <source>
        <strain evidence="5">Expedition CK06-06</strain>
    </source>
</reference>
<evidence type="ECO:0000256" key="3">
    <source>
        <dbReference type="ARBA" id="ARBA00022898"/>
    </source>
</evidence>
<evidence type="ECO:0000256" key="2">
    <source>
        <dbReference type="ARBA" id="ARBA00008639"/>
    </source>
</evidence>
<dbReference type="SUPFAM" id="SSF53686">
    <property type="entry name" value="Tryptophan synthase beta subunit-like PLP-dependent enzymes"/>
    <property type="match status" value="1"/>
</dbReference>
<organism evidence="5">
    <name type="scientific">marine sediment metagenome</name>
    <dbReference type="NCBI Taxonomy" id="412755"/>
    <lineage>
        <taxon>unclassified sequences</taxon>
        <taxon>metagenomes</taxon>
        <taxon>ecological metagenomes</taxon>
    </lineage>
</organism>
<feature type="non-terminal residue" evidence="5">
    <location>
        <position position="116"/>
    </location>
</feature>
<evidence type="ECO:0000313" key="5">
    <source>
        <dbReference type="EMBL" id="GAH04852.1"/>
    </source>
</evidence>
<protein>
    <recommendedName>
        <fullName evidence="4">Tryptophan synthase beta chain-like PALP domain-containing protein</fullName>
    </recommendedName>
</protein>
<evidence type="ECO:0000259" key="4">
    <source>
        <dbReference type="Pfam" id="PF00291"/>
    </source>
</evidence>
<dbReference type="Pfam" id="PF00291">
    <property type="entry name" value="PALP"/>
    <property type="match status" value="1"/>
</dbReference>
<name>X1CBE4_9ZZZZ</name>
<dbReference type="InterPro" id="IPR027278">
    <property type="entry name" value="ACCD_DCysDesulf"/>
</dbReference>
<sequence>MNKITTIKELRKKINSFPRVRIAVLPTPLQEVPRFSEAIGGPRIFIKRDDLTGLAFGGNKTRMFEFLLAKAKEEGADTIVGGAGVQSNYSRQLVAACNRLGLEAHLVLRRIRGKKT</sequence>
<dbReference type="PANTHER" id="PTHR43780">
    <property type="entry name" value="1-AMINOCYCLOPROPANE-1-CARBOXYLATE DEAMINASE-RELATED"/>
    <property type="match status" value="1"/>
</dbReference>
<feature type="domain" description="Tryptophan synthase beta chain-like PALP" evidence="4">
    <location>
        <begin position="23"/>
        <end position="110"/>
    </location>
</feature>
<dbReference type="InterPro" id="IPR036052">
    <property type="entry name" value="TrpB-like_PALP_sf"/>
</dbReference>
<dbReference type="InterPro" id="IPR001926">
    <property type="entry name" value="TrpB-like_PALP"/>
</dbReference>
<gene>
    <name evidence="5" type="ORF">S01H4_38221</name>
</gene>
<dbReference type="AlphaFoldDB" id="X1CBE4"/>
<comment type="cofactor">
    <cofactor evidence="1">
        <name>pyridoxal 5'-phosphate</name>
        <dbReference type="ChEBI" id="CHEBI:597326"/>
    </cofactor>
</comment>
<comment type="caution">
    <text evidence="5">The sequence shown here is derived from an EMBL/GenBank/DDBJ whole genome shotgun (WGS) entry which is preliminary data.</text>
</comment>
<proteinExistence type="inferred from homology"/>
<comment type="similarity">
    <text evidence="2">Belongs to the ACC deaminase/D-cysteine desulfhydrase family.</text>
</comment>
<evidence type="ECO:0000256" key="1">
    <source>
        <dbReference type="ARBA" id="ARBA00001933"/>
    </source>
</evidence>
<dbReference type="PANTHER" id="PTHR43780:SF2">
    <property type="entry name" value="1-AMINOCYCLOPROPANE-1-CARBOXYLATE DEAMINASE-RELATED"/>
    <property type="match status" value="1"/>
</dbReference>
<dbReference type="GO" id="GO:0019148">
    <property type="term" value="F:D-cysteine desulfhydrase activity"/>
    <property type="evidence" value="ECO:0007669"/>
    <property type="project" value="TreeGrafter"/>
</dbReference>
<dbReference type="Gene3D" id="3.40.50.1100">
    <property type="match status" value="1"/>
</dbReference>
<accession>X1CBE4</accession>